<sequence>MIEDILQMPLIQQSNKTNDDWENTTVDASSELDMQPHSAADGQGGDVVVRRQILRTLNYNSGKRRRQSPDHQLDTSSLRPTPLTSQIVQV</sequence>
<organism evidence="2 3">
    <name type="scientific">Neolentinus lepideus HHB14362 ss-1</name>
    <dbReference type="NCBI Taxonomy" id="1314782"/>
    <lineage>
        <taxon>Eukaryota</taxon>
        <taxon>Fungi</taxon>
        <taxon>Dikarya</taxon>
        <taxon>Basidiomycota</taxon>
        <taxon>Agaricomycotina</taxon>
        <taxon>Agaricomycetes</taxon>
        <taxon>Gloeophyllales</taxon>
        <taxon>Gloeophyllaceae</taxon>
        <taxon>Neolentinus</taxon>
    </lineage>
</organism>
<feature type="compositionally biased region" description="Polar residues" evidence="1">
    <location>
        <begin position="74"/>
        <end position="90"/>
    </location>
</feature>
<feature type="region of interest" description="Disordered" evidence="1">
    <location>
        <begin position="58"/>
        <end position="90"/>
    </location>
</feature>
<gene>
    <name evidence="2" type="ORF">NEOLEDRAFT_1139291</name>
</gene>
<proteinExistence type="predicted"/>
<protein>
    <submittedName>
        <fullName evidence="2">Uncharacterized protein</fullName>
    </submittedName>
</protein>
<accession>A0A165PT54</accession>
<evidence type="ECO:0000256" key="1">
    <source>
        <dbReference type="SAM" id="MobiDB-lite"/>
    </source>
</evidence>
<dbReference type="AlphaFoldDB" id="A0A165PT54"/>
<keyword evidence="3" id="KW-1185">Reference proteome</keyword>
<dbReference type="EMBL" id="KV425606">
    <property type="protein sequence ID" value="KZT21460.1"/>
    <property type="molecule type" value="Genomic_DNA"/>
</dbReference>
<reference evidence="2 3" key="1">
    <citation type="journal article" date="2016" name="Mol. Biol. Evol.">
        <title>Comparative Genomics of Early-Diverging Mushroom-Forming Fungi Provides Insights into the Origins of Lignocellulose Decay Capabilities.</title>
        <authorList>
            <person name="Nagy L.G."/>
            <person name="Riley R."/>
            <person name="Tritt A."/>
            <person name="Adam C."/>
            <person name="Daum C."/>
            <person name="Floudas D."/>
            <person name="Sun H."/>
            <person name="Yadav J.S."/>
            <person name="Pangilinan J."/>
            <person name="Larsson K.H."/>
            <person name="Matsuura K."/>
            <person name="Barry K."/>
            <person name="Labutti K."/>
            <person name="Kuo R."/>
            <person name="Ohm R.A."/>
            <person name="Bhattacharya S.S."/>
            <person name="Shirouzu T."/>
            <person name="Yoshinaga Y."/>
            <person name="Martin F.M."/>
            <person name="Grigoriev I.V."/>
            <person name="Hibbett D.S."/>
        </authorList>
    </citation>
    <scope>NUCLEOTIDE SEQUENCE [LARGE SCALE GENOMIC DNA]</scope>
    <source>
        <strain evidence="2 3">HHB14362 ss-1</strain>
    </source>
</reference>
<dbReference type="Proteomes" id="UP000076761">
    <property type="component" value="Unassembled WGS sequence"/>
</dbReference>
<evidence type="ECO:0000313" key="3">
    <source>
        <dbReference type="Proteomes" id="UP000076761"/>
    </source>
</evidence>
<name>A0A165PT54_9AGAM</name>
<evidence type="ECO:0000313" key="2">
    <source>
        <dbReference type="EMBL" id="KZT21460.1"/>
    </source>
</evidence>
<dbReference type="InParanoid" id="A0A165PT54"/>